<keyword evidence="1" id="KW-0812">Transmembrane</keyword>
<dbReference type="AlphaFoldDB" id="A0A940SKU4"/>
<evidence type="ECO:0000313" key="3">
    <source>
        <dbReference type="Proteomes" id="UP000682134"/>
    </source>
</evidence>
<proteinExistence type="predicted"/>
<feature type="transmembrane region" description="Helical" evidence="1">
    <location>
        <begin position="74"/>
        <end position="100"/>
    </location>
</feature>
<dbReference type="Proteomes" id="UP000682134">
    <property type="component" value="Unassembled WGS sequence"/>
</dbReference>
<dbReference type="InterPro" id="IPR012861">
    <property type="entry name" value="DUF1634"/>
</dbReference>
<protein>
    <submittedName>
        <fullName evidence="2">DUF1634 domain-containing protein</fullName>
    </submittedName>
</protein>
<name>A0A940SKU4_9BACI</name>
<keyword evidence="3" id="KW-1185">Reference proteome</keyword>
<dbReference type="EMBL" id="JAGIYQ010000006">
    <property type="protein sequence ID" value="MBP0725628.1"/>
    <property type="molecule type" value="Genomic_DNA"/>
</dbReference>
<evidence type="ECO:0000313" key="2">
    <source>
        <dbReference type="EMBL" id="MBP0725628.1"/>
    </source>
</evidence>
<reference evidence="2" key="1">
    <citation type="submission" date="2021-04" db="EMBL/GenBank/DDBJ databases">
        <title>Genome seq and assembly of Bacillus sp.</title>
        <authorList>
            <person name="Chhetri G."/>
        </authorList>
    </citation>
    <scope>NUCLEOTIDE SEQUENCE</scope>
    <source>
        <strain evidence="2">RG28</strain>
    </source>
</reference>
<keyword evidence="1" id="KW-0472">Membrane</keyword>
<sequence length="128" mass="14109">MVDSTNELTKEHQGIEDVELAVSKLLRIGVLISGTIITIGLILFLVTGKSGYPGHSFPTRFGDILHGLFALKSYAIILTGLFLLILTPVFRVFVSIFVFWKEKDKLYVVITIIVFIILMISLALGKAG</sequence>
<organism evidence="2 3">
    <name type="scientific">Gottfriedia endophytica</name>
    <dbReference type="NCBI Taxonomy" id="2820819"/>
    <lineage>
        <taxon>Bacteria</taxon>
        <taxon>Bacillati</taxon>
        <taxon>Bacillota</taxon>
        <taxon>Bacilli</taxon>
        <taxon>Bacillales</taxon>
        <taxon>Bacillaceae</taxon>
        <taxon>Gottfriedia</taxon>
    </lineage>
</organism>
<dbReference type="Pfam" id="PF07843">
    <property type="entry name" value="DUF1634"/>
    <property type="match status" value="1"/>
</dbReference>
<dbReference type="RefSeq" id="WP_209405401.1">
    <property type="nucleotide sequence ID" value="NZ_JAGIYQ010000006.1"/>
</dbReference>
<evidence type="ECO:0000256" key="1">
    <source>
        <dbReference type="SAM" id="Phobius"/>
    </source>
</evidence>
<feature type="transmembrane region" description="Helical" evidence="1">
    <location>
        <begin position="25"/>
        <end position="46"/>
    </location>
</feature>
<accession>A0A940SKU4</accession>
<comment type="caution">
    <text evidence="2">The sequence shown here is derived from an EMBL/GenBank/DDBJ whole genome shotgun (WGS) entry which is preliminary data.</text>
</comment>
<keyword evidence="1" id="KW-1133">Transmembrane helix</keyword>
<feature type="transmembrane region" description="Helical" evidence="1">
    <location>
        <begin position="106"/>
        <end position="125"/>
    </location>
</feature>
<gene>
    <name evidence="2" type="ORF">J5Y03_10645</name>
</gene>